<keyword evidence="1" id="KW-0238">DNA-binding</keyword>
<dbReference type="RefSeq" id="WP_081746122.1">
    <property type="nucleotide sequence ID" value="NZ_BAABZG010000001.1"/>
</dbReference>
<dbReference type="EMBL" id="JAQLWV010000015">
    <property type="protein sequence ID" value="MDB7933679.1"/>
    <property type="molecule type" value="Genomic_DNA"/>
</dbReference>
<evidence type="ECO:0000259" key="3">
    <source>
        <dbReference type="PROSITE" id="PS50943"/>
    </source>
</evidence>
<gene>
    <name evidence="4" type="ORF">PNE06_11415</name>
</gene>
<feature type="domain" description="HTH cro/C1-type" evidence="3">
    <location>
        <begin position="19"/>
        <end position="73"/>
    </location>
</feature>
<name>A0AAW6CCQ6_FLAPL</name>
<accession>A0AAW6CCQ6</accession>
<reference evidence="4" key="1">
    <citation type="submission" date="2023-01" db="EMBL/GenBank/DDBJ databases">
        <title>Human gut microbiome strain richness.</title>
        <authorList>
            <person name="Chen-Liaw A."/>
        </authorList>
    </citation>
    <scope>NUCLEOTIDE SEQUENCE</scope>
    <source>
        <strain evidence="4">1001287st1_F4_1001285I_161205</strain>
    </source>
</reference>
<organism evidence="4 5">
    <name type="scientific">Flavonifractor plautii</name>
    <name type="common">Fusobacterium plautii</name>
    <dbReference type="NCBI Taxonomy" id="292800"/>
    <lineage>
        <taxon>Bacteria</taxon>
        <taxon>Bacillati</taxon>
        <taxon>Bacillota</taxon>
        <taxon>Clostridia</taxon>
        <taxon>Eubacteriales</taxon>
        <taxon>Oscillospiraceae</taxon>
        <taxon>Flavonifractor</taxon>
    </lineage>
</organism>
<dbReference type="Gene3D" id="1.10.260.40">
    <property type="entry name" value="lambda repressor-like DNA-binding domains"/>
    <property type="match status" value="1"/>
</dbReference>
<dbReference type="Pfam" id="PF01381">
    <property type="entry name" value="HTH_3"/>
    <property type="match status" value="1"/>
</dbReference>
<feature type="transmembrane region" description="Helical" evidence="2">
    <location>
        <begin position="99"/>
        <end position="121"/>
    </location>
</feature>
<dbReference type="PANTHER" id="PTHR46558">
    <property type="entry name" value="TRACRIPTIONAL REGULATORY PROTEIN-RELATED-RELATED"/>
    <property type="match status" value="1"/>
</dbReference>
<dbReference type="GO" id="GO:0003677">
    <property type="term" value="F:DNA binding"/>
    <property type="evidence" value="ECO:0007669"/>
    <property type="project" value="UniProtKB-KW"/>
</dbReference>
<dbReference type="PROSITE" id="PS50943">
    <property type="entry name" value="HTH_CROC1"/>
    <property type="match status" value="1"/>
</dbReference>
<dbReference type="SUPFAM" id="SSF47413">
    <property type="entry name" value="lambda repressor-like DNA-binding domains"/>
    <property type="match status" value="1"/>
</dbReference>
<dbReference type="PANTHER" id="PTHR46558:SF13">
    <property type="entry name" value="HTH-TYPE TRANSCRIPTIONAL REGULATOR IMMR"/>
    <property type="match status" value="1"/>
</dbReference>
<evidence type="ECO:0000313" key="5">
    <source>
        <dbReference type="Proteomes" id="UP001211173"/>
    </source>
</evidence>
<dbReference type="InterPro" id="IPR001387">
    <property type="entry name" value="Cro/C1-type_HTH"/>
</dbReference>
<evidence type="ECO:0000256" key="2">
    <source>
        <dbReference type="SAM" id="Phobius"/>
    </source>
</evidence>
<dbReference type="SMART" id="SM00530">
    <property type="entry name" value="HTH_XRE"/>
    <property type="match status" value="1"/>
</dbReference>
<evidence type="ECO:0000256" key="1">
    <source>
        <dbReference type="ARBA" id="ARBA00023125"/>
    </source>
</evidence>
<dbReference type="InterPro" id="IPR010982">
    <property type="entry name" value="Lambda_DNA-bd_dom_sf"/>
</dbReference>
<keyword evidence="2" id="KW-0472">Membrane</keyword>
<dbReference type="Proteomes" id="UP001211173">
    <property type="component" value="Unassembled WGS sequence"/>
</dbReference>
<proteinExistence type="predicted"/>
<dbReference type="CDD" id="cd00093">
    <property type="entry name" value="HTH_XRE"/>
    <property type="match status" value="1"/>
</dbReference>
<keyword evidence="2" id="KW-0812">Transmembrane</keyword>
<dbReference type="AlphaFoldDB" id="A0AAW6CCQ6"/>
<sequence>MAIVCIEFEVKTVKLNERLISLRKDKRMSQQDLAEALNVSRQAVSRWEVGIAIPSMDNLLALSKLFGVPTDELMGGDKVVGVPESEKTQGSGNRKGRSVLKVILIILAAAALVAAIVITYLNQKEAEPVEQNTVKFEELEEERISDSDAVISGPIS</sequence>
<evidence type="ECO:0000313" key="4">
    <source>
        <dbReference type="EMBL" id="MDB7933679.1"/>
    </source>
</evidence>
<keyword evidence="2" id="KW-1133">Transmembrane helix</keyword>
<comment type="caution">
    <text evidence="4">The sequence shown here is derived from an EMBL/GenBank/DDBJ whole genome shotgun (WGS) entry which is preliminary data.</text>
</comment>
<protein>
    <submittedName>
        <fullName evidence="4">Helix-turn-helix transcriptional regulator</fullName>
    </submittedName>
</protein>